<keyword evidence="3 6" id="KW-0489">Methyltransferase</keyword>
<proteinExistence type="inferred from homology"/>
<evidence type="ECO:0000256" key="4">
    <source>
        <dbReference type="ARBA" id="ARBA00022679"/>
    </source>
</evidence>
<sequence length="317" mass="33740">MLQAEPPECGKSRPRSLQCPLSGVSKVCAVTLSGATDSTLGTLYVVATPIGNLDDMTPRALQVLKSVALIAAEDTRHSLRLLQHFGISTPLAACHEHNEREDGGRFLGRLQAGEHIALISDAGTPLISDPGYHLVRQARAVGVRVVPVPGACAVIAALSAAGLPSDRFIFEGFLPAKAAARASRLAALQEEPRTMIFYEAPHRILESVQAMELAFGADRPAVLARELTKTFETLKGVPLAELRAFIEADPNQQRGECVVLVGGWVAPVGEEAVSADALRILDLLLAEMPLKRAAALAAQITGVRKNLLYQAALDRQA</sequence>
<dbReference type="EMBL" id="JAAVJI010000005">
    <property type="protein sequence ID" value="NJP01347.1"/>
    <property type="molecule type" value="Genomic_DNA"/>
</dbReference>
<comment type="caution">
    <text evidence="9">The sequence shown here is derived from an EMBL/GenBank/DDBJ whole genome shotgun (WGS) entry which is preliminary data.</text>
</comment>
<dbReference type="InterPro" id="IPR000878">
    <property type="entry name" value="4pyrrol_Mease"/>
</dbReference>
<dbReference type="InterPro" id="IPR018063">
    <property type="entry name" value="SAM_MeTrfase_RsmI_CS"/>
</dbReference>
<evidence type="ECO:0000259" key="7">
    <source>
        <dbReference type="Pfam" id="PF00590"/>
    </source>
</evidence>
<keyword evidence="1 6" id="KW-0963">Cytoplasm</keyword>
<accession>A0ABX0YDI2</accession>
<dbReference type="PROSITE" id="PS01296">
    <property type="entry name" value="RSMI"/>
    <property type="match status" value="1"/>
</dbReference>
<dbReference type="SUPFAM" id="SSF53790">
    <property type="entry name" value="Tetrapyrrole methylase"/>
    <property type="match status" value="1"/>
</dbReference>
<feature type="domain" description="Tetrapyrrole methylase" evidence="7">
    <location>
        <begin position="42"/>
        <end position="242"/>
    </location>
</feature>
<evidence type="ECO:0000313" key="10">
    <source>
        <dbReference type="Proteomes" id="UP000746535"/>
    </source>
</evidence>
<dbReference type="InterPro" id="IPR035996">
    <property type="entry name" value="4pyrrol_Methylase_sf"/>
</dbReference>
<keyword evidence="5 6" id="KW-0949">S-adenosyl-L-methionine</keyword>
<comment type="similarity">
    <text evidence="6">Belongs to the methyltransferase superfamily. RsmI family.</text>
</comment>
<keyword evidence="2 6" id="KW-0698">rRNA processing</keyword>
<protein>
    <recommendedName>
        <fullName evidence="6">Ribosomal RNA small subunit methyltransferase I</fullName>
        <ecNumber evidence="6">2.1.1.198</ecNumber>
    </recommendedName>
    <alternativeName>
        <fullName evidence="6">16S rRNA 2'-O-ribose C1402 methyltransferase</fullName>
    </alternativeName>
    <alternativeName>
        <fullName evidence="6">rRNA (cytidine-2'-O-)-methyltransferase RsmI</fullName>
    </alternativeName>
</protein>
<dbReference type="InterPro" id="IPR014776">
    <property type="entry name" value="4pyrrole_Mease_sub2"/>
</dbReference>
<dbReference type="Gene3D" id="3.40.1010.10">
    <property type="entry name" value="Cobalt-precorrin-4 Transmethylase, Domain 1"/>
    <property type="match status" value="1"/>
</dbReference>
<keyword evidence="4 6" id="KW-0808">Transferase</keyword>
<comment type="subcellular location">
    <subcellularLocation>
        <location evidence="6">Cytoplasm</location>
    </subcellularLocation>
</comment>
<evidence type="ECO:0000256" key="3">
    <source>
        <dbReference type="ARBA" id="ARBA00022603"/>
    </source>
</evidence>
<comment type="catalytic activity">
    <reaction evidence="6">
        <text>cytidine(1402) in 16S rRNA + S-adenosyl-L-methionine = 2'-O-methylcytidine(1402) in 16S rRNA + S-adenosyl-L-homocysteine + H(+)</text>
        <dbReference type="Rhea" id="RHEA:42924"/>
        <dbReference type="Rhea" id="RHEA-COMP:10285"/>
        <dbReference type="Rhea" id="RHEA-COMP:10286"/>
        <dbReference type="ChEBI" id="CHEBI:15378"/>
        <dbReference type="ChEBI" id="CHEBI:57856"/>
        <dbReference type="ChEBI" id="CHEBI:59789"/>
        <dbReference type="ChEBI" id="CHEBI:74495"/>
        <dbReference type="ChEBI" id="CHEBI:82748"/>
        <dbReference type="EC" id="2.1.1.198"/>
    </reaction>
</comment>
<dbReference type="InterPro" id="IPR053910">
    <property type="entry name" value="RsmI_HTH"/>
</dbReference>
<dbReference type="Proteomes" id="UP000746535">
    <property type="component" value="Unassembled WGS sequence"/>
</dbReference>
<dbReference type="PIRSF" id="PIRSF005917">
    <property type="entry name" value="MTase_YraL"/>
    <property type="match status" value="1"/>
</dbReference>
<dbReference type="EC" id="2.1.1.198" evidence="6"/>
<dbReference type="NCBIfam" id="TIGR00096">
    <property type="entry name" value="16S rRNA (cytidine(1402)-2'-O)-methyltransferase"/>
    <property type="match status" value="1"/>
</dbReference>
<evidence type="ECO:0000256" key="2">
    <source>
        <dbReference type="ARBA" id="ARBA00022552"/>
    </source>
</evidence>
<dbReference type="InterPro" id="IPR014777">
    <property type="entry name" value="4pyrrole_Mease_sub1"/>
</dbReference>
<comment type="function">
    <text evidence="6">Catalyzes the 2'-O-methylation of the ribose of cytidine 1402 (C1402) in 16S rRNA.</text>
</comment>
<dbReference type="PANTHER" id="PTHR46111:SF1">
    <property type="entry name" value="RIBOSOMAL RNA SMALL SUBUNIT METHYLTRANSFERASE I"/>
    <property type="match status" value="1"/>
</dbReference>
<dbReference type="CDD" id="cd11648">
    <property type="entry name" value="RsmI"/>
    <property type="match status" value="1"/>
</dbReference>
<dbReference type="HAMAP" id="MF_01877">
    <property type="entry name" value="16SrRNA_methyltr_I"/>
    <property type="match status" value="1"/>
</dbReference>
<evidence type="ECO:0000256" key="5">
    <source>
        <dbReference type="ARBA" id="ARBA00022691"/>
    </source>
</evidence>
<evidence type="ECO:0000313" key="9">
    <source>
        <dbReference type="EMBL" id="NJP01347.1"/>
    </source>
</evidence>
<dbReference type="Pfam" id="PF23016">
    <property type="entry name" value="RsmI_C"/>
    <property type="match status" value="1"/>
</dbReference>
<dbReference type="Pfam" id="PF00590">
    <property type="entry name" value="TP_methylase"/>
    <property type="match status" value="1"/>
</dbReference>
<evidence type="ECO:0000256" key="1">
    <source>
        <dbReference type="ARBA" id="ARBA00022490"/>
    </source>
</evidence>
<organism evidence="9 10">
    <name type="scientific">Pseudomonas quercus</name>
    <dbReference type="NCBI Taxonomy" id="2722792"/>
    <lineage>
        <taxon>Bacteria</taxon>
        <taxon>Pseudomonadati</taxon>
        <taxon>Pseudomonadota</taxon>
        <taxon>Gammaproteobacteria</taxon>
        <taxon>Pseudomonadales</taxon>
        <taxon>Pseudomonadaceae</taxon>
        <taxon>Pseudomonas</taxon>
    </lineage>
</organism>
<keyword evidence="10" id="KW-1185">Reference proteome</keyword>
<evidence type="ECO:0000259" key="8">
    <source>
        <dbReference type="Pfam" id="PF23016"/>
    </source>
</evidence>
<name>A0ABX0YDI2_9PSED</name>
<dbReference type="Gene3D" id="3.30.950.10">
    <property type="entry name" value="Methyltransferase, Cobalt-precorrin-4 Transmethylase, Domain 2"/>
    <property type="match status" value="1"/>
</dbReference>
<gene>
    <name evidence="6 9" type="primary">rsmI</name>
    <name evidence="9" type="ORF">HBH25_10795</name>
</gene>
<evidence type="ECO:0000256" key="6">
    <source>
        <dbReference type="HAMAP-Rule" id="MF_01877"/>
    </source>
</evidence>
<dbReference type="GO" id="GO:0008168">
    <property type="term" value="F:methyltransferase activity"/>
    <property type="evidence" value="ECO:0007669"/>
    <property type="project" value="UniProtKB-KW"/>
</dbReference>
<dbReference type="GO" id="GO:0032259">
    <property type="term" value="P:methylation"/>
    <property type="evidence" value="ECO:0007669"/>
    <property type="project" value="UniProtKB-KW"/>
</dbReference>
<dbReference type="InterPro" id="IPR008189">
    <property type="entry name" value="rRNA_ssu_MeTfrase_I"/>
</dbReference>
<dbReference type="PANTHER" id="PTHR46111">
    <property type="entry name" value="RIBOSOMAL RNA SMALL SUBUNIT METHYLTRANSFERASE I"/>
    <property type="match status" value="1"/>
</dbReference>
<reference evidence="9 10" key="1">
    <citation type="submission" date="2020-03" db="EMBL/GenBank/DDBJ databases">
        <authorList>
            <person name="Wang L."/>
            <person name="He N."/>
            <person name="Li Y."/>
            <person name="Fang Y."/>
            <person name="Zhang F."/>
        </authorList>
    </citation>
    <scope>NUCLEOTIDE SEQUENCE [LARGE SCALE GENOMIC DNA]</scope>
    <source>
        <strain evidence="10">hsmgli-8</strain>
    </source>
</reference>
<feature type="domain" description="RsmI HTH" evidence="8">
    <location>
        <begin position="271"/>
        <end position="315"/>
    </location>
</feature>